<dbReference type="Proteomes" id="UP000641025">
    <property type="component" value="Unassembled WGS sequence"/>
</dbReference>
<reference evidence="3 4" key="1">
    <citation type="submission" date="2020-12" db="EMBL/GenBank/DDBJ databases">
        <title>Geomonas sp. Red259, isolated from paddy soil.</title>
        <authorList>
            <person name="Xu Z."/>
            <person name="Zhang Z."/>
            <person name="Masuda Y."/>
            <person name="Itoh H."/>
            <person name="Senoo K."/>
        </authorList>
    </citation>
    <scope>NUCLEOTIDE SEQUENCE [LARGE SCALE GENOMIC DNA]</scope>
    <source>
        <strain evidence="3 4">Red259</strain>
    </source>
</reference>
<protein>
    <submittedName>
        <fullName evidence="3">Zinc ribbon domain-containing protein</fullName>
    </submittedName>
</protein>
<evidence type="ECO:0000313" key="3">
    <source>
        <dbReference type="EMBL" id="MBJ6799189.1"/>
    </source>
</evidence>
<evidence type="ECO:0000256" key="1">
    <source>
        <dbReference type="SAM" id="MobiDB-lite"/>
    </source>
</evidence>
<sequence>MENQSITATPEQAPVVHPGTADAAEEVVESAKTCPSCNYDGDIEFSTCPSCGIIIQKHLKLKLQRANLSTSSEVDAAGETSRSPKMAMLIVCLLVMVFIGSIFYRVSTRPSSSRPTNDTSSPSVPATSDNLASNAPSTNPSAETVPPNPTSPPNTLANSLGIKIHKVVFASDVDASNLPVNDLSRVPFNGKKIVVHIKMEIPPEKAYQFTGKFYDADGKLVMNISSPSSPTLSVWSAWYYHNFDRAVDKPGVWRFVFLVNGEQILENPIEVVDQ</sequence>
<feature type="region of interest" description="Disordered" evidence="1">
    <location>
        <begin position="108"/>
        <end position="156"/>
    </location>
</feature>
<organism evidence="3 4">
    <name type="scientific">Geomonas propionica</name>
    <dbReference type="NCBI Taxonomy" id="2798582"/>
    <lineage>
        <taxon>Bacteria</taxon>
        <taxon>Pseudomonadati</taxon>
        <taxon>Thermodesulfobacteriota</taxon>
        <taxon>Desulfuromonadia</taxon>
        <taxon>Geobacterales</taxon>
        <taxon>Geobacteraceae</taxon>
        <taxon>Geomonas</taxon>
    </lineage>
</organism>
<keyword evidence="2" id="KW-0472">Membrane</keyword>
<evidence type="ECO:0000313" key="4">
    <source>
        <dbReference type="Proteomes" id="UP000641025"/>
    </source>
</evidence>
<accession>A0ABS0YMK9</accession>
<feature type="compositionally biased region" description="Polar residues" evidence="1">
    <location>
        <begin position="124"/>
        <end position="142"/>
    </location>
</feature>
<comment type="caution">
    <text evidence="3">The sequence shown here is derived from an EMBL/GenBank/DDBJ whole genome shotgun (WGS) entry which is preliminary data.</text>
</comment>
<evidence type="ECO:0000256" key="2">
    <source>
        <dbReference type="SAM" id="Phobius"/>
    </source>
</evidence>
<keyword evidence="4" id="KW-1185">Reference proteome</keyword>
<name>A0ABS0YMK9_9BACT</name>
<dbReference type="RefSeq" id="WP_199393707.1">
    <property type="nucleotide sequence ID" value="NZ_JAEMHK010000002.1"/>
</dbReference>
<keyword evidence="2" id="KW-1133">Transmembrane helix</keyword>
<keyword evidence="2" id="KW-0812">Transmembrane</keyword>
<gene>
    <name evidence="3" type="ORF">JFN90_03450</name>
</gene>
<feature type="compositionally biased region" description="Low complexity" evidence="1">
    <location>
        <begin position="108"/>
        <end position="123"/>
    </location>
</feature>
<dbReference type="EMBL" id="JAEMHK010000002">
    <property type="protein sequence ID" value="MBJ6799189.1"/>
    <property type="molecule type" value="Genomic_DNA"/>
</dbReference>
<proteinExistence type="predicted"/>
<feature type="transmembrane region" description="Helical" evidence="2">
    <location>
        <begin position="86"/>
        <end position="104"/>
    </location>
</feature>